<dbReference type="PROSITE" id="PS51098">
    <property type="entry name" value="PTS_EIIB_TYPE_1"/>
    <property type="match status" value="1"/>
</dbReference>
<dbReference type="InterPro" id="IPR018113">
    <property type="entry name" value="PTrfase_EIIB_Cys"/>
</dbReference>
<dbReference type="GO" id="GO:0009401">
    <property type="term" value="P:phosphoenolpyruvate-dependent sugar phosphotransferase system"/>
    <property type="evidence" value="ECO:0007669"/>
    <property type="project" value="UniProtKB-KW"/>
</dbReference>
<dbReference type="RefSeq" id="WP_137328273.1">
    <property type="nucleotide sequence ID" value="NZ_CP040058.1"/>
</dbReference>
<dbReference type="GO" id="GO:0019866">
    <property type="term" value="C:organelle inner membrane"/>
    <property type="evidence" value="ECO:0007669"/>
    <property type="project" value="InterPro"/>
</dbReference>
<keyword evidence="16" id="KW-1185">Reference proteome</keyword>
<dbReference type="InterPro" id="IPR013013">
    <property type="entry name" value="PTS_EIIC_1"/>
</dbReference>
<dbReference type="InterPro" id="IPR001996">
    <property type="entry name" value="PTS_IIB_1"/>
</dbReference>
<keyword evidence="4" id="KW-0762">Sugar transport</keyword>
<sequence length="486" mass="51892">MMKYFQKLGKALMLPVAVLPAAAILMGIGYLIDPNVMAANADKAPIAVAVFLVKAGGAIIDNLPILFAVGVALGMTKKKDGAAALSGLVAYLVVTTILNSDNVALLLNIPVEQVAPAFAKIQNAFVGIISGLIASACFNKFGEVQLPTALSFFSGKRCVPIITSALMLVVSGILYFVWPPLYNVLVKFGESIVGLGPVGAGIYAFFNRLLIPTGLHHALNSVFWFDVAGIDDIGKFWAGTGVKGITGMYQAGFFPVMMFGLPAGALAMYHTAKDNKKKVAAGLLIAAAFASFFTGVTEPLEFSFMFLAPALYVVHALLTGIFVAVAAALHATAGFSFSAGLVDFLLSSRLPMANKPWMLLILGVIAFVVYYVLFRFIIVKFNLKTPGREEDDDVEEEKSAVLANDDFTRVAQIILEGLGGKDNLTSIDNCITRLRLEIKDQDLIDEKKIKSAGIAGIIRPGKNSIQIIVGTKVQFVADELIKLAEM</sequence>
<dbReference type="Pfam" id="PF00367">
    <property type="entry name" value="PTS_EIIB"/>
    <property type="match status" value="1"/>
</dbReference>
<gene>
    <name evidence="15" type="ORF">AR1Y2_1325</name>
</gene>
<evidence type="ECO:0000313" key="16">
    <source>
        <dbReference type="Proteomes" id="UP000298653"/>
    </source>
</evidence>
<evidence type="ECO:0000256" key="4">
    <source>
        <dbReference type="ARBA" id="ARBA00022597"/>
    </source>
</evidence>
<dbReference type="GO" id="GO:0008982">
    <property type="term" value="F:protein-N(PI)-phosphohistidine-sugar phosphotransferase activity"/>
    <property type="evidence" value="ECO:0007669"/>
    <property type="project" value="InterPro"/>
</dbReference>
<keyword evidence="9 12" id="KW-1133">Transmembrane helix</keyword>
<accession>A0A4P8II01</accession>
<evidence type="ECO:0000256" key="11">
    <source>
        <dbReference type="PROSITE-ProRule" id="PRU00421"/>
    </source>
</evidence>
<dbReference type="PANTHER" id="PTHR30009:SF4">
    <property type="entry name" value="PTS SYSTEM N-ACETYLGLUCOSAMINE-SPECIFIC EIICBA COMPONENT"/>
    <property type="match status" value="1"/>
</dbReference>
<protein>
    <submittedName>
        <fullName evidence="15">PTS system, N-acetylglucosamine-specific IIA component</fullName>
    </submittedName>
</protein>
<feature type="transmembrane region" description="Helical" evidence="12">
    <location>
        <begin position="81"/>
        <end position="98"/>
    </location>
</feature>
<evidence type="ECO:0000256" key="5">
    <source>
        <dbReference type="ARBA" id="ARBA00022679"/>
    </source>
</evidence>
<dbReference type="PROSITE" id="PS51103">
    <property type="entry name" value="PTS_EIIC_TYPE_1"/>
    <property type="match status" value="1"/>
</dbReference>
<organism evidence="15 16">
    <name type="scientific">Anaerostipes rhamnosivorans</name>
    <dbReference type="NCBI Taxonomy" id="1229621"/>
    <lineage>
        <taxon>Bacteria</taxon>
        <taxon>Bacillati</taxon>
        <taxon>Bacillota</taxon>
        <taxon>Clostridia</taxon>
        <taxon>Lachnospirales</taxon>
        <taxon>Lachnospiraceae</taxon>
        <taxon>Anaerostipes</taxon>
    </lineage>
</organism>
<dbReference type="NCBIfam" id="TIGR00826">
    <property type="entry name" value="EIIB_glc"/>
    <property type="match status" value="1"/>
</dbReference>
<keyword evidence="2" id="KW-0813">Transport</keyword>
<feature type="transmembrane region" description="Helical" evidence="12">
    <location>
        <begin position="158"/>
        <end position="178"/>
    </location>
</feature>
<feature type="transmembrane region" description="Helical" evidence="12">
    <location>
        <begin position="12"/>
        <end position="32"/>
    </location>
</feature>
<keyword evidence="10 12" id="KW-0472">Membrane</keyword>
<evidence type="ECO:0000259" key="13">
    <source>
        <dbReference type="PROSITE" id="PS51098"/>
    </source>
</evidence>
<dbReference type="EMBL" id="CP040058">
    <property type="protein sequence ID" value="QCP34779.1"/>
    <property type="molecule type" value="Genomic_DNA"/>
</dbReference>
<evidence type="ECO:0000256" key="1">
    <source>
        <dbReference type="ARBA" id="ARBA00004651"/>
    </source>
</evidence>
<evidence type="ECO:0000256" key="7">
    <source>
        <dbReference type="ARBA" id="ARBA00022692"/>
    </source>
</evidence>
<feature type="domain" description="PTS EIIB type-1" evidence="13">
    <location>
        <begin position="408"/>
        <end position="486"/>
    </location>
</feature>
<feature type="transmembrane region" description="Helical" evidence="12">
    <location>
        <begin position="357"/>
        <end position="378"/>
    </location>
</feature>
<dbReference type="InterPro" id="IPR003352">
    <property type="entry name" value="PTS_EIIC"/>
</dbReference>
<feature type="transmembrane region" description="Helical" evidence="12">
    <location>
        <begin position="253"/>
        <end position="272"/>
    </location>
</feature>
<dbReference type="GO" id="GO:0005886">
    <property type="term" value="C:plasma membrane"/>
    <property type="evidence" value="ECO:0007669"/>
    <property type="project" value="UniProtKB-SubCell"/>
</dbReference>
<evidence type="ECO:0000256" key="9">
    <source>
        <dbReference type="ARBA" id="ARBA00022989"/>
    </source>
</evidence>
<evidence type="ECO:0000256" key="2">
    <source>
        <dbReference type="ARBA" id="ARBA00022448"/>
    </source>
</evidence>
<dbReference type="InterPro" id="IPR050429">
    <property type="entry name" value="PTS_Glucose_EIICBA"/>
</dbReference>
<feature type="transmembrane region" description="Helical" evidence="12">
    <location>
        <begin position="278"/>
        <end position="297"/>
    </location>
</feature>
<evidence type="ECO:0000256" key="12">
    <source>
        <dbReference type="SAM" id="Phobius"/>
    </source>
</evidence>
<dbReference type="OrthoDB" id="9764327at2"/>
<dbReference type="GO" id="GO:0090563">
    <property type="term" value="F:protein-phosphocysteine-sugar phosphotransferase activity"/>
    <property type="evidence" value="ECO:0007669"/>
    <property type="project" value="TreeGrafter"/>
</dbReference>
<keyword evidence="5" id="KW-0808">Transferase</keyword>
<dbReference type="GO" id="GO:0015572">
    <property type="term" value="F:N-acetylglucosamine transmembrane transporter activity"/>
    <property type="evidence" value="ECO:0007669"/>
    <property type="project" value="InterPro"/>
</dbReference>
<feature type="transmembrane region" description="Helical" evidence="12">
    <location>
        <begin position="184"/>
        <end position="206"/>
    </location>
</feature>
<dbReference type="InterPro" id="IPR036878">
    <property type="entry name" value="Glu_permease_IIB"/>
</dbReference>
<evidence type="ECO:0000313" key="15">
    <source>
        <dbReference type="EMBL" id="QCP34779.1"/>
    </source>
</evidence>
<proteinExistence type="predicted"/>
<keyword evidence="3" id="KW-1003">Cell membrane</keyword>
<dbReference type="GO" id="GO:0015764">
    <property type="term" value="P:N-acetylglucosamine transport"/>
    <property type="evidence" value="ECO:0007669"/>
    <property type="project" value="TreeGrafter"/>
</dbReference>
<dbReference type="PANTHER" id="PTHR30009">
    <property type="entry name" value="CYTOCHROME C-TYPE SYNTHESIS PROTEIN AND PTS TRANSMEMBRANE COMPONENT"/>
    <property type="match status" value="1"/>
</dbReference>
<evidence type="ECO:0000259" key="14">
    <source>
        <dbReference type="PROSITE" id="PS51103"/>
    </source>
</evidence>
<feature type="domain" description="PTS EIIC type-1" evidence="14">
    <location>
        <begin position="1"/>
        <end position="390"/>
    </location>
</feature>
<dbReference type="Pfam" id="PF02378">
    <property type="entry name" value="PTS_EIIC"/>
    <property type="match status" value="1"/>
</dbReference>
<dbReference type="KEGG" id="arf:AR1Y2_1325"/>
<keyword evidence="6" id="KW-0598">Phosphotransferase system</keyword>
<dbReference type="GO" id="GO:0016301">
    <property type="term" value="F:kinase activity"/>
    <property type="evidence" value="ECO:0007669"/>
    <property type="project" value="UniProtKB-KW"/>
</dbReference>
<keyword evidence="7 12" id="KW-0812">Transmembrane</keyword>
<dbReference type="PROSITE" id="PS01035">
    <property type="entry name" value="PTS_EIIB_TYPE_1_CYS"/>
    <property type="match status" value="1"/>
</dbReference>
<evidence type="ECO:0000256" key="6">
    <source>
        <dbReference type="ARBA" id="ARBA00022683"/>
    </source>
</evidence>
<dbReference type="CDD" id="cd00212">
    <property type="entry name" value="PTS_IIB_glc"/>
    <property type="match status" value="1"/>
</dbReference>
<dbReference type="AlphaFoldDB" id="A0A4P8II01"/>
<feature type="transmembrane region" description="Helical" evidence="12">
    <location>
        <begin position="309"/>
        <end position="337"/>
    </location>
</feature>
<feature type="transmembrane region" description="Helical" evidence="12">
    <location>
        <begin position="44"/>
        <end position="69"/>
    </location>
</feature>
<dbReference type="NCBIfam" id="TIGR01998">
    <property type="entry name" value="PTS-II-BC-nag"/>
    <property type="match status" value="1"/>
</dbReference>
<dbReference type="InterPro" id="IPR010974">
    <property type="entry name" value="PTS_IIBC_nag"/>
</dbReference>
<reference evidence="15 16" key="1">
    <citation type="submission" date="2019-05" db="EMBL/GenBank/DDBJ databases">
        <title>Complete genome sequencing of Anaerostipes rhamnosivorans.</title>
        <authorList>
            <person name="Bui T.P.N."/>
            <person name="de Vos W.M."/>
        </authorList>
    </citation>
    <scope>NUCLEOTIDE SEQUENCE [LARGE SCALE GENOMIC DNA]</scope>
    <source>
        <strain evidence="15 16">1y2</strain>
    </source>
</reference>
<dbReference type="Gene3D" id="3.30.1360.60">
    <property type="entry name" value="Glucose permease domain IIB"/>
    <property type="match status" value="1"/>
</dbReference>
<name>A0A4P8II01_9FIRM</name>
<evidence type="ECO:0000256" key="10">
    <source>
        <dbReference type="ARBA" id="ARBA00023136"/>
    </source>
</evidence>
<feature type="active site" description="Phosphocysteine intermediate; for EIIB activity" evidence="11">
    <location>
        <position position="430"/>
    </location>
</feature>
<comment type="subcellular location">
    <subcellularLocation>
        <location evidence="1">Cell membrane</location>
        <topology evidence="1">Multi-pass membrane protein</topology>
    </subcellularLocation>
</comment>
<evidence type="ECO:0000256" key="8">
    <source>
        <dbReference type="ARBA" id="ARBA00022777"/>
    </source>
</evidence>
<dbReference type="Proteomes" id="UP000298653">
    <property type="component" value="Chromosome"/>
</dbReference>
<keyword evidence="8" id="KW-0418">Kinase</keyword>
<dbReference type="SUPFAM" id="SSF55604">
    <property type="entry name" value="Glucose permease domain IIB"/>
    <property type="match status" value="1"/>
</dbReference>
<evidence type="ECO:0000256" key="3">
    <source>
        <dbReference type="ARBA" id="ARBA00022475"/>
    </source>
</evidence>